<keyword evidence="7 15" id="KW-0418">Kinase</keyword>
<dbReference type="Gene3D" id="1.10.287.130">
    <property type="match status" value="1"/>
</dbReference>
<dbReference type="EMBL" id="BRVS01000001">
    <property type="protein sequence ID" value="GLB65838.1"/>
    <property type="molecule type" value="Genomic_DNA"/>
</dbReference>
<keyword evidence="16" id="KW-1185">Reference proteome</keyword>
<dbReference type="InterPro" id="IPR005467">
    <property type="entry name" value="His_kinase_dom"/>
</dbReference>
<organism evidence="15 16">
    <name type="scientific">Arthrobacter mangrovi</name>
    <dbReference type="NCBI Taxonomy" id="2966350"/>
    <lineage>
        <taxon>Bacteria</taxon>
        <taxon>Bacillati</taxon>
        <taxon>Actinomycetota</taxon>
        <taxon>Actinomycetes</taxon>
        <taxon>Micrococcales</taxon>
        <taxon>Micrococcaceae</taxon>
        <taxon>Arthrobacter</taxon>
    </lineage>
</organism>
<feature type="region of interest" description="Disordered" evidence="11">
    <location>
        <begin position="1"/>
        <end position="25"/>
    </location>
</feature>
<evidence type="ECO:0000256" key="12">
    <source>
        <dbReference type="SAM" id="Phobius"/>
    </source>
</evidence>
<dbReference type="PROSITE" id="PS50109">
    <property type="entry name" value="HIS_KIN"/>
    <property type="match status" value="1"/>
</dbReference>
<keyword evidence="4" id="KW-0597">Phosphoprotein</keyword>
<dbReference type="GO" id="GO:0016301">
    <property type="term" value="F:kinase activity"/>
    <property type="evidence" value="ECO:0007669"/>
    <property type="project" value="UniProtKB-KW"/>
</dbReference>
<evidence type="ECO:0000256" key="9">
    <source>
        <dbReference type="ARBA" id="ARBA00023012"/>
    </source>
</evidence>
<dbReference type="SUPFAM" id="SSF55874">
    <property type="entry name" value="ATPase domain of HSP90 chaperone/DNA topoisomerase II/histidine kinase"/>
    <property type="match status" value="1"/>
</dbReference>
<dbReference type="Pfam" id="PF02518">
    <property type="entry name" value="HATPase_c"/>
    <property type="match status" value="1"/>
</dbReference>
<feature type="compositionally biased region" description="Basic and acidic residues" evidence="11">
    <location>
        <begin position="97"/>
        <end position="107"/>
    </location>
</feature>
<dbReference type="InterPro" id="IPR004358">
    <property type="entry name" value="Sig_transdc_His_kin-like_C"/>
</dbReference>
<keyword evidence="6 12" id="KW-0812">Transmembrane</keyword>
<gene>
    <name evidence="15" type="ORF">AHIS1636_02770</name>
</gene>
<evidence type="ECO:0000313" key="15">
    <source>
        <dbReference type="EMBL" id="GLB65838.1"/>
    </source>
</evidence>
<evidence type="ECO:0000256" key="10">
    <source>
        <dbReference type="ARBA" id="ARBA00023136"/>
    </source>
</evidence>
<dbReference type="PROSITE" id="PS50885">
    <property type="entry name" value="HAMP"/>
    <property type="match status" value="1"/>
</dbReference>
<protein>
    <recommendedName>
        <fullName evidence="3">histidine kinase</fullName>
        <ecNumber evidence="3">2.7.13.3</ecNumber>
    </recommendedName>
</protein>
<dbReference type="PRINTS" id="PR00344">
    <property type="entry name" value="BCTRLSENSOR"/>
</dbReference>
<sequence>MDTRGKPDTAQGGTDQAVPKAQGGRGRRLFRPWQLRTKLVIIVLALLAAICAAVGLSAHAAMESFLSGQLNEQLEQASNRALRSQEDFRPDDEDDHNGDGRDSESEQHGSGQVPEPADPLTTPGQVVGVLNARISEDEVRNAGVFMPDGERQDLTAADTRVIRSLELNAAPEEHRLSVGEYRLVARWSERREATIVTGLPLLAKEQTLESLTRTMTGVSAAGLLAAALVGTLIIRRTLRPLGQLSGVATSVSRLPLGQGHVAIGERVPAKIAVPATEVGRVGHAFNLMLDNVAGAFDARHRSETKLRQFVADASHELRTPLTAIRGYSEMIRLTEQLSPEGRSSIGKVESEAKRMTALVEDLLLLARMDEGQRAEQSEVDLTALVAESVNDVRAIAPSHRWVLDVPDDPVTLRANPGQLRQVLVNLLTNAHRHTGQGTTVVTSLARDDGYVRVSVADDGPGIPEGFAGQIFSRFARADTSRSDRSGSHGLGLSIVKAIVTSHDGTVGVDSRPGRTEFFVRLPSAGTVPANN</sequence>
<comment type="caution">
    <text evidence="15">The sequence shown here is derived from an EMBL/GenBank/DDBJ whole genome shotgun (WGS) entry which is preliminary data.</text>
</comment>
<comment type="catalytic activity">
    <reaction evidence="1">
        <text>ATP + protein L-histidine = ADP + protein N-phospho-L-histidine.</text>
        <dbReference type="EC" id="2.7.13.3"/>
    </reaction>
</comment>
<dbReference type="InterPro" id="IPR036097">
    <property type="entry name" value="HisK_dim/P_sf"/>
</dbReference>
<dbReference type="PANTHER" id="PTHR45436:SF5">
    <property type="entry name" value="SENSOR HISTIDINE KINASE TRCS"/>
    <property type="match status" value="1"/>
</dbReference>
<dbReference type="PANTHER" id="PTHR45436">
    <property type="entry name" value="SENSOR HISTIDINE KINASE YKOH"/>
    <property type="match status" value="1"/>
</dbReference>
<evidence type="ECO:0000256" key="2">
    <source>
        <dbReference type="ARBA" id="ARBA00004236"/>
    </source>
</evidence>
<dbReference type="Pfam" id="PF00512">
    <property type="entry name" value="HisKA"/>
    <property type="match status" value="1"/>
</dbReference>
<dbReference type="InterPro" id="IPR003594">
    <property type="entry name" value="HATPase_dom"/>
</dbReference>
<accession>A0ABQ5MPC5</accession>
<dbReference type="SMART" id="SM00304">
    <property type="entry name" value="HAMP"/>
    <property type="match status" value="1"/>
</dbReference>
<dbReference type="EC" id="2.7.13.3" evidence="3"/>
<name>A0ABQ5MPC5_9MICC</name>
<dbReference type="Gene3D" id="3.30.565.10">
    <property type="entry name" value="Histidine kinase-like ATPase, C-terminal domain"/>
    <property type="match status" value="1"/>
</dbReference>
<evidence type="ECO:0000256" key="6">
    <source>
        <dbReference type="ARBA" id="ARBA00022692"/>
    </source>
</evidence>
<dbReference type="CDD" id="cd00082">
    <property type="entry name" value="HisKA"/>
    <property type="match status" value="1"/>
</dbReference>
<evidence type="ECO:0000256" key="8">
    <source>
        <dbReference type="ARBA" id="ARBA00022989"/>
    </source>
</evidence>
<feature type="domain" description="Histidine kinase" evidence="13">
    <location>
        <begin position="312"/>
        <end position="525"/>
    </location>
</feature>
<keyword evidence="5" id="KW-0808">Transferase</keyword>
<dbReference type="SMART" id="SM00388">
    <property type="entry name" value="HisKA"/>
    <property type="match status" value="1"/>
</dbReference>
<dbReference type="Gene3D" id="6.10.340.10">
    <property type="match status" value="1"/>
</dbReference>
<evidence type="ECO:0000259" key="14">
    <source>
        <dbReference type="PROSITE" id="PS50885"/>
    </source>
</evidence>
<dbReference type="InterPro" id="IPR036890">
    <property type="entry name" value="HATPase_C_sf"/>
</dbReference>
<dbReference type="InterPro" id="IPR003660">
    <property type="entry name" value="HAMP_dom"/>
</dbReference>
<reference evidence="15 16" key="1">
    <citation type="journal article" date="2023" name="Int. J. Syst. Evol. Microbiol.">
        <title>Arthrobacter mangrovi sp. nov., an actinobacterium isolated from the rhizosphere of a mangrove.</title>
        <authorList>
            <person name="Hamada M."/>
            <person name="Saitou S."/>
            <person name="Enomoto N."/>
            <person name="Nanri K."/>
            <person name="Hidaka K."/>
            <person name="Miura T."/>
            <person name="Tamura T."/>
        </authorList>
    </citation>
    <scope>NUCLEOTIDE SEQUENCE [LARGE SCALE GENOMIC DNA]</scope>
    <source>
        <strain evidence="15 16">NBRC 112813</strain>
    </source>
</reference>
<evidence type="ECO:0000256" key="3">
    <source>
        <dbReference type="ARBA" id="ARBA00012438"/>
    </source>
</evidence>
<keyword evidence="9" id="KW-0902">Two-component regulatory system</keyword>
<comment type="subcellular location">
    <subcellularLocation>
        <location evidence="2">Cell membrane</location>
    </subcellularLocation>
</comment>
<dbReference type="InterPro" id="IPR003661">
    <property type="entry name" value="HisK_dim/P_dom"/>
</dbReference>
<dbReference type="RefSeq" id="WP_264794007.1">
    <property type="nucleotide sequence ID" value="NZ_BRVS01000001.1"/>
</dbReference>
<evidence type="ECO:0000259" key="13">
    <source>
        <dbReference type="PROSITE" id="PS50109"/>
    </source>
</evidence>
<keyword evidence="8 12" id="KW-1133">Transmembrane helix</keyword>
<dbReference type="SUPFAM" id="SSF47384">
    <property type="entry name" value="Homodimeric domain of signal transducing histidine kinase"/>
    <property type="match status" value="1"/>
</dbReference>
<evidence type="ECO:0000256" key="1">
    <source>
        <dbReference type="ARBA" id="ARBA00000085"/>
    </source>
</evidence>
<dbReference type="SMART" id="SM00387">
    <property type="entry name" value="HATPase_c"/>
    <property type="match status" value="1"/>
</dbReference>
<evidence type="ECO:0000256" key="5">
    <source>
        <dbReference type="ARBA" id="ARBA00022679"/>
    </source>
</evidence>
<feature type="transmembrane region" description="Helical" evidence="12">
    <location>
        <begin position="39"/>
        <end position="62"/>
    </location>
</feature>
<keyword evidence="10 12" id="KW-0472">Membrane</keyword>
<dbReference type="CDD" id="cd00075">
    <property type="entry name" value="HATPase"/>
    <property type="match status" value="1"/>
</dbReference>
<evidence type="ECO:0000256" key="11">
    <source>
        <dbReference type="SAM" id="MobiDB-lite"/>
    </source>
</evidence>
<evidence type="ECO:0000313" key="16">
    <source>
        <dbReference type="Proteomes" id="UP001209654"/>
    </source>
</evidence>
<feature type="region of interest" description="Disordered" evidence="11">
    <location>
        <begin position="76"/>
        <end position="124"/>
    </location>
</feature>
<dbReference type="InterPro" id="IPR050428">
    <property type="entry name" value="TCS_sensor_his_kinase"/>
</dbReference>
<dbReference type="Proteomes" id="UP001209654">
    <property type="component" value="Unassembled WGS sequence"/>
</dbReference>
<feature type="domain" description="HAMP" evidence="14">
    <location>
        <begin position="235"/>
        <end position="297"/>
    </location>
</feature>
<proteinExistence type="predicted"/>
<evidence type="ECO:0000256" key="7">
    <source>
        <dbReference type="ARBA" id="ARBA00022777"/>
    </source>
</evidence>
<evidence type="ECO:0000256" key="4">
    <source>
        <dbReference type="ARBA" id="ARBA00022553"/>
    </source>
</evidence>